<dbReference type="GO" id="GO:0005524">
    <property type="term" value="F:ATP binding"/>
    <property type="evidence" value="ECO:0007669"/>
    <property type="project" value="InterPro"/>
</dbReference>
<dbReference type="AlphaFoldDB" id="X0UBT6"/>
<dbReference type="EMBL" id="BARS01025339">
    <property type="protein sequence ID" value="GAG03005.1"/>
    <property type="molecule type" value="Genomic_DNA"/>
</dbReference>
<dbReference type="SUPFAM" id="SSF56059">
    <property type="entry name" value="Glutathione synthetase ATP-binding domain-like"/>
    <property type="match status" value="1"/>
</dbReference>
<gene>
    <name evidence="2" type="ORF">S01H1_40058</name>
</gene>
<reference evidence="2" key="1">
    <citation type="journal article" date="2014" name="Front. Microbiol.">
        <title>High frequency of phylogenetically diverse reductive dehalogenase-homologous genes in deep subseafloor sedimentary metagenomes.</title>
        <authorList>
            <person name="Kawai M."/>
            <person name="Futagami T."/>
            <person name="Toyoda A."/>
            <person name="Takaki Y."/>
            <person name="Nishi S."/>
            <person name="Hori S."/>
            <person name="Arai W."/>
            <person name="Tsubouchi T."/>
            <person name="Morono Y."/>
            <person name="Uchiyama I."/>
            <person name="Ito T."/>
            <person name="Fujiyama A."/>
            <person name="Inagaki F."/>
            <person name="Takami H."/>
        </authorList>
    </citation>
    <scope>NUCLEOTIDE SEQUENCE</scope>
    <source>
        <strain evidence="2">Expedition CK06-06</strain>
    </source>
</reference>
<evidence type="ECO:0000313" key="2">
    <source>
        <dbReference type="EMBL" id="GAG03005.1"/>
    </source>
</evidence>
<proteinExistence type="predicted"/>
<dbReference type="GO" id="GO:0046872">
    <property type="term" value="F:metal ion binding"/>
    <property type="evidence" value="ECO:0007669"/>
    <property type="project" value="InterPro"/>
</dbReference>
<dbReference type="Gene3D" id="3.30.1490.20">
    <property type="entry name" value="ATP-grasp fold, A domain"/>
    <property type="match status" value="1"/>
</dbReference>
<feature type="non-terminal residue" evidence="2">
    <location>
        <position position="149"/>
    </location>
</feature>
<dbReference type="Pfam" id="PF14397">
    <property type="entry name" value="ATPgrasp_ST"/>
    <property type="match status" value="1"/>
</dbReference>
<accession>X0UBT6</accession>
<protein>
    <recommendedName>
        <fullName evidence="1">ATP-grasp domain-containing protein</fullName>
    </recommendedName>
</protein>
<dbReference type="InterPro" id="IPR039523">
    <property type="entry name" value="RimK-rel_E_lig_ATP-grasp"/>
</dbReference>
<name>X0UBT6_9ZZZZ</name>
<dbReference type="PROSITE" id="PS50975">
    <property type="entry name" value="ATP_GRASP"/>
    <property type="match status" value="1"/>
</dbReference>
<organism evidence="2">
    <name type="scientific">marine sediment metagenome</name>
    <dbReference type="NCBI Taxonomy" id="412755"/>
    <lineage>
        <taxon>unclassified sequences</taxon>
        <taxon>metagenomes</taxon>
        <taxon>ecological metagenomes</taxon>
    </lineage>
</organism>
<sequence>MKTRDILGLNARNVIFLSRYNKSSGRRIADHKLLTKNALRKAKLPIPKLYRVFRKFEEIDKFNFIKKLPESFVIKPDNSMGGEGILVIEKGGKYAGEWITTTGETKNVADFRLLIREIIEGRFSMQNKPDIAFCEERVRIHPAFEKVCW</sequence>
<dbReference type="InterPro" id="IPR011761">
    <property type="entry name" value="ATP-grasp"/>
</dbReference>
<evidence type="ECO:0000259" key="1">
    <source>
        <dbReference type="PROSITE" id="PS50975"/>
    </source>
</evidence>
<dbReference type="InterPro" id="IPR013815">
    <property type="entry name" value="ATP_grasp_subdomain_1"/>
</dbReference>
<comment type="caution">
    <text evidence="2">The sequence shown here is derived from an EMBL/GenBank/DDBJ whole genome shotgun (WGS) entry which is preliminary data.</text>
</comment>
<feature type="domain" description="ATP-grasp" evidence="1">
    <location>
        <begin position="36"/>
        <end position="89"/>
    </location>
</feature>